<evidence type="ECO:0000313" key="2">
    <source>
        <dbReference type="Proteomes" id="UP001055818"/>
    </source>
</evidence>
<evidence type="ECO:0000313" key="1">
    <source>
        <dbReference type="EMBL" id="QNL29708.1"/>
    </source>
</evidence>
<organism evidence="1 2">
    <name type="scientific">Escherichia phage BB1</name>
    <dbReference type="NCBI Taxonomy" id="2747781"/>
    <lineage>
        <taxon>Viruses</taxon>
        <taxon>Duplodnaviria</taxon>
        <taxon>Heunggongvirae</taxon>
        <taxon>Uroviricota</taxon>
        <taxon>Caudoviricetes</taxon>
        <taxon>Demerecviridae</taxon>
        <taxon>Markadamsvirinae</taxon>
        <taxon>Tequintavirus</taxon>
        <taxon>Tequintavirus BB1</taxon>
    </lineage>
</organism>
<name>A0A9E6I3U1_9CAUD</name>
<dbReference type="Proteomes" id="UP001055818">
    <property type="component" value="Segment"/>
</dbReference>
<keyword evidence="2" id="KW-1185">Reference proteome</keyword>
<proteinExistence type="predicted"/>
<gene>
    <name evidence="1" type="ORF">BB1_0148</name>
</gene>
<accession>A0A9E6I3U1</accession>
<dbReference type="GeneID" id="301849676"/>
<dbReference type="EMBL" id="MT843274">
    <property type="protein sequence ID" value="QNL29708.1"/>
    <property type="molecule type" value="Genomic_DNA"/>
</dbReference>
<dbReference type="RefSeq" id="YP_012134727.1">
    <property type="nucleotide sequence ID" value="NC_106597.1"/>
</dbReference>
<sequence length="52" mass="6084">MEDIDKLAKIFAELSDIEVSENSRIDMFIDQYREGLISKKDLLDLTYKELTS</sequence>
<protein>
    <submittedName>
        <fullName evidence="1">Uncharacterized protein</fullName>
    </submittedName>
</protein>
<reference evidence="1 2" key="1">
    <citation type="submission" date="2020-08" db="EMBL/GenBank/DDBJ databases">
        <title>Sequencing coliphages.</title>
        <authorList>
            <person name="Kelly A."/>
        </authorList>
    </citation>
    <scope>NUCLEOTIDE SEQUENCE [LARGE SCALE GENOMIC DNA]</scope>
</reference>